<reference evidence="1 2" key="1">
    <citation type="submission" date="2019-05" db="EMBL/GenBank/DDBJ databases">
        <authorList>
            <consortium name="Science for Life Laboratories"/>
        </authorList>
    </citation>
    <scope>NUCLEOTIDE SEQUENCE [LARGE SCALE GENOMIC DNA]</scope>
    <source>
        <strain evidence="1">Soil9</strain>
    </source>
</reference>
<proteinExistence type="predicted"/>
<dbReference type="AlphaFoldDB" id="A0A6P2CYF2"/>
<gene>
    <name evidence="1" type="ORF">SOIL9_54840</name>
</gene>
<protein>
    <submittedName>
        <fullName evidence="1">Uncharacterized protein</fullName>
    </submittedName>
</protein>
<sequence length="120" mass="13393">MTVVGDKQLLATETLLLGDDEVGEFVVHIRESGGAVAWPLRVRVRFTAPGAAEESARWEYDDKVLMMVFSGWGNPRGSSFRRAQRLGEHKGAPFGFNVTHQRLGDLNQVTFQFYTGGTYE</sequence>
<evidence type="ECO:0000313" key="1">
    <source>
        <dbReference type="EMBL" id="VTR92230.1"/>
    </source>
</evidence>
<dbReference type="EMBL" id="LR593886">
    <property type="protein sequence ID" value="VTR92230.1"/>
    <property type="molecule type" value="Genomic_DNA"/>
</dbReference>
<accession>A0A6P2CYF2</accession>
<dbReference type="Proteomes" id="UP000464178">
    <property type="component" value="Chromosome"/>
</dbReference>
<dbReference type="RefSeq" id="WP_162667128.1">
    <property type="nucleotide sequence ID" value="NZ_LR593886.1"/>
</dbReference>
<dbReference type="KEGG" id="gms:SOIL9_54840"/>
<name>A0A6P2CYF2_9BACT</name>
<organism evidence="1 2">
    <name type="scientific">Gemmata massiliana</name>
    <dbReference type="NCBI Taxonomy" id="1210884"/>
    <lineage>
        <taxon>Bacteria</taxon>
        <taxon>Pseudomonadati</taxon>
        <taxon>Planctomycetota</taxon>
        <taxon>Planctomycetia</taxon>
        <taxon>Gemmatales</taxon>
        <taxon>Gemmataceae</taxon>
        <taxon>Gemmata</taxon>
    </lineage>
</organism>
<evidence type="ECO:0000313" key="2">
    <source>
        <dbReference type="Proteomes" id="UP000464178"/>
    </source>
</evidence>
<keyword evidence="2" id="KW-1185">Reference proteome</keyword>